<accession>A0A699VBY5</accession>
<sequence length="91" mass="10485">DTGVRMFSLGGAAVGSAPRVDRDRLMRRHRIDRLEAVGDSREAADIIRFWERMQLEDVEKGTRALLTMRETEAKIREKARFILNLRGVVMD</sequence>
<proteinExistence type="predicted"/>
<name>A0A699VBY5_TANCI</name>
<evidence type="ECO:0000313" key="1">
    <source>
        <dbReference type="EMBL" id="GFD31663.1"/>
    </source>
</evidence>
<comment type="caution">
    <text evidence="1">The sequence shown here is derived from an EMBL/GenBank/DDBJ whole genome shotgun (WGS) entry which is preliminary data.</text>
</comment>
<protein>
    <submittedName>
        <fullName evidence="1">Uncharacterized protein</fullName>
    </submittedName>
</protein>
<gene>
    <name evidence="1" type="ORF">Tci_903632</name>
</gene>
<feature type="non-terminal residue" evidence="1">
    <location>
        <position position="1"/>
    </location>
</feature>
<dbReference type="AlphaFoldDB" id="A0A699VBY5"/>
<dbReference type="EMBL" id="BKCJ011416276">
    <property type="protein sequence ID" value="GFD31663.1"/>
    <property type="molecule type" value="Genomic_DNA"/>
</dbReference>
<organism evidence="1">
    <name type="scientific">Tanacetum cinerariifolium</name>
    <name type="common">Dalmatian daisy</name>
    <name type="synonym">Chrysanthemum cinerariifolium</name>
    <dbReference type="NCBI Taxonomy" id="118510"/>
    <lineage>
        <taxon>Eukaryota</taxon>
        <taxon>Viridiplantae</taxon>
        <taxon>Streptophyta</taxon>
        <taxon>Embryophyta</taxon>
        <taxon>Tracheophyta</taxon>
        <taxon>Spermatophyta</taxon>
        <taxon>Magnoliopsida</taxon>
        <taxon>eudicotyledons</taxon>
        <taxon>Gunneridae</taxon>
        <taxon>Pentapetalae</taxon>
        <taxon>asterids</taxon>
        <taxon>campanulids</taxon>
        <taxon>Asterales</taxon>
        <taxon>Asteraceae</taxon>
        <taxon>Asteroideae</taxon>
        <taxon>Anthemideae</taxon>
        <taxon>Anthemidinae</taxon>
        <taxon>Tanacetum</taxon>
    </lineage>
</organism>
<reference evidence="1" key="1">
    <citation type="journal article" date="2019" name="Sci. Rep.">
        <title>Draft genome of Tanacetum cinerariifolium, the natural source of mosquito coil.</title>
        <authorList>
            <person name="Yamashiro T."/>
            <person name="Shiraishi A."/>
            <person name="Satake H."/>
            <person name="Nakayama K."/>
        </authorList>
    </citation>
    <scope>NUCLEOTIDE SEQUENCE</scope>
</reference>